<dbReference type="AlphaFoldDB" id="A0A366U9Z9"/>
<dbReference type="RefSeq" id="WP_096710909.1">
    <property type="nucleotide sequence ID" value="NZ_CP050485.1"/>
</dbReference>
<dbReference type="InterPro" id="IPR023296">
    <property type="entry name" value="Glyco_hydro_beta-prop_sf"/>
</dbReference>
<evidence type="ECO:0000256" key="5">
    <source>
        <dbReference type="RuleBase" id="RU361187"/>
    </source>
</evidence>
<dbReference type="Proteomes" id="UP000516696">
    <property type="component" value="Chromosome"/>
</dbReference>
<accession>A0A366U9Z9</accession>
<sequence length="405" mass="46136">MNWKNGVHDPTIIERDSVYYLFSTDTQQPKTAGIPIRTSLDLIHWQFEKQAFPQLPQSAREWSQAEGLWAPEVIEYQGEYRMYYSASTFGSTTSFIGLGTAPHPLGPWVDQGEVVKTHRGIADHNAIDANLALDRMGHHWLIYGSFFGGIYIAPIDQSTGKLAEKGYGKKIAQRPASVDTAIEGPFVYYHPETDMYYLFVSFDSLNETYNIRVARAKEITGPYTDWNGLSLSEQEAVPEKIGVKLLGSYQFEEQSAVYAPGHNSIFKRSDNELFIIHHARRQPFSDDFFLDVRKIYWLDSGWPVISAISYAKSIPEIPMKEDLIGTWEIIQFTAESSLISSEFVMLTDIQQMEKSYFWQGHEFTAYYETDSEERVLCLSGMDPNGMGFIGKKVPKESRGKTKRTT</sequence>
<gene>
    <name evidence="6" type="ORF">EGM181_15380</name>
</gene>
<evidence type="ECO:0000256" key="4">
    <source>
        <dbReference type="ARBA" id="ARBA00023295"/>
    </source>
</evidence>
<comment type="pathway">
    <text evidence="1">Glycan metabolism; L-arabinan degradation.</text>
</comment>
<dbReference type="EMBL" id="CP050485">
    <property type="protein sequence ID" value="QOG28541.1"/>
    <property type="molecule type" value="Genomic_DNA"/>
</dbReference>
<dbReference type="PANTHER" id="PTHR43301:SF3">
    <property type="entry name" value="ARABINAN ENDO-1,5-ALPHA-L-ARABINOSIDASE A-RELATED"/>
    <property type="match status" value="1"/>
</dbReference>
<dbReference type="GO" id="GO:0005975">
    <property type="term" value="P:carbohydrate metabolic process"/>
    <property type="evidence" value="ECO:0007669"/>
    <property type="project" value="InterPro"/>
</dbReference>
<dbReference type="CDD" id="cd08998">
    <property type="entry name" value="GH43_Arb43a-like"/>
    <property type="match status" value="1"/>
</dbReference>
<organism evidence="6 7">
    <name type="scientific">Enterococcus gallinarum</name>
    <dbReference type="NCBI Taxonomy" id="1353"/>
    <lineage>
        <taxon>Bacteria</taxon>
        <taxon>Bacillati</taxon>
        <taxon>Bacillota</taxon>
        <taxon>Bacilli</taxon>
        <taxon>Lactobacillales</taxon>
        <taxon>Enterococcaceae</taxon>
        <taxon>Enterococcus</taxon>
    </lineage>
</organism>
<evidence type="ECO:0000256" key="1">
    <source>
        <dbReference type="ARBA" id="ARBA00004834"/>
    </source>
</evidence>
<evidence type="ECO:0000256" key="2">
    <source>
        <dbReference type="ARBA" id="ARBA00009865"/>
    </source>
</evidence>
<keyword evidence="4 5" id="KW-0326">Glycosidase</keyword>
<dbReference type="Gene3D" id="2.115.10.20">
    <property type="entry name" value="Glycosyl hydrolase domain, family 43"/>
    <property type="match status" value="1"/>
</dbReference>
<reference evidence="6 7" key="1">
    <citation type="submission" date="2020-03" db="EMBL/GenBank/DDBJ databases">
        <title>Characterization of ganglioside-mimicking enterococci.</title>
        <authorList>
            <person name="Patry R.T."/>
            <person name="Nothaft H."/>
            <person name="Bridger R."/>
            <person name="Shajahan A."/>
            <person name="Huynh S."/>
            <person name="Sanchez S."/>
            <person name="Azadi P."/>
            <person name="Cooper K."/>
            <person name="Miller W.G."/>
            <person name="Parker C.T."/>
            <person name="Wells L."/>
            <person name="Szymanski C.M."/>
        </authorList>
    </citation>
    <scope>NUCLEOTIDE SEQUENCE [LARGE SCALE GENOMIC DNA]</scope>
    <source>
        <strain evidence="6 7">EGM181</strain>
    </source>
</reference>
<dbReference type="InterPro" id="IPR050727">
    <property type="entry name" value="GH43_arabinanases"/>
</dbReference>
<dbReference type="Pfam" id="PF04616">
    <property type="entry name" value="Glyco_hydro_43"/>
    <property type="match status" value="1"/>
</dbReference>
<protein>
    <submittedName>
        <fullName evidence="6">Arabinan endo-1,5-alpha-L-arabinosidase</fullName>
    </submittedName>
</protein>
<comment type="similarity">
    <text evidence="2 5">Belongs to the glycosyl hydrolase 43 family.</text>
</comment>
<dbReference type="PANTHER" id="PTHR43301">
    <property type="entry name" value="ARABINAN ENDO-1,5-ALPHA-L-ARABINOSIDASE"/>
    <property type="match status" value="1"/>
</dbReference>
<evidence type="ECO:0000313" key="7">
    <source>
        <dbReference type="Proteomes" id="UP000516696"/>
    </source>
</evidence>
<dbReference type="GO" id="GO:0004553">
    <property type="term" value="F:hydrolase activity, hydrolyzing O-glycosyl compounds"/>
    <property type="evidence" value="ECO:0007669"/>
    <property type="project" value="InterPro"/>
</dbReference>
<dbReference type="InterPro" id="IPR006710">
    <property type="entry name" value="Glyco_hydro_43"/>
</dbReference>
<proteinExistence type="inferred from homology"/>
<name>A0A366U9Z9_ENTGA</name>
<dbReference type="SUPFAM" id="SSF75005">
    <property type="entry name" value="Arabinanase/levansucrase/invertase"/>
    <property type="match status" value="1"/>
</dbReference>
<evidence type="ECO:0000256" key="3">
    <source>
        <dbReference type="ARBA" id="ARBA00022801"/>
    </source>
</evidence>
<evidence type="ECO:0000313" key="6">
    <source>
        <dbReference type="EMBL" id="QOG28541.1"/>
    </source>
</evidence>
<keyword evidence="3 5" id="KW-0378">Hydrolase</keyword>